<accession>A0A162P4P3</accession>
<dbReference type="PATRIC" id="fig|1396.535.peg.4450"/>
<reference evidence="1 2" key="1">
    <citation type="submission" date="2015-09" db="EMBL/GenBank/DDBJ databases">
        <title>Bacillus cereus food isolates.</title>
        <authorList>
            <person name="Boekhorst J."/>
        </authorList>
    </citation>
    <scope>NUCLEOTIDE SEQUENCE [LARGE SCALE GENOMIC DNA]</scope>
    <source>
        <strain evidence="1 2">B4088</strain>
    </source>
</reference>
<dbReference type="AlphaFoldDB" id="A0A162P4P3"/>
<comment type="caution">
    <text evidence="1">The sequence shown here is derived from an EMBL/GenBank/DDBJ whole genome shotgun (WGS) entry which is preliminary data.</text>
</comment>
<evidence type="ECO:0000313" key="1">
    <source>
        <dbReference type="EMBL" id="KZD66373.1"/>
    </source>
</evidence>
<evidence type="ECO:0000313" key="2">
    <source>
        <dbReference type="Proteomes" id="UP000076482"/>
    </source>
</evidence>
<protein>
    <submittedName>
        <fullName evidence="1">Uncharacterized protein</fullName>
    </submittedName>
</protein>
<dbReference type="RefSeq" id="WP_063260984.1">
    <property type="nucleotide sequence ID" value="NZ_LJKE01000043.1"/>
</dbReference>
<dbReference type="Proteomes" id="UP000076482">
    <property type="component" value="Unassembled WGS sequence"/>
</dbReference>
<organism evidence="1 2">
    <name type="scientific">Bacillus cereus</name>
    <dbReference type="NCBI Taxonomy" id="1396"/>
    <lineage>
        <taxon>Bacteria</taxon>
        <taxon>Bacillati</taxon>
        <taxon>Bacillota</taxon>
        <taxon>Bacilli</taxon>
        <taxon>Bacillales</taxon>
        <taxon>Bacillaceae</taxon>
        <taxon>Bacillus</taxon>
        <taxon>Bacillus cereus group</taxon>
    </lineage>
</organism>
<name>A0A162P4P3_BACCE</name>
<sequence>MAETTERLFAAALTEKMYIENRAMYEAIKVTYWKDFLGELKYPLKWENPKPTGTYILLKKADNVKELAGSFSDMQEYIKNEFEQFAMVENK</sequence>
<proteinExistence type="predicted"/>
<dbReference type="EMBL" id="LJKE01000043">
    <property type="protein sequence ID" value="KZD66373.1"/>
    <property type="molecule type" value="Genomic_DNA"/>
</dbReference>
<gene>
    <name evidence="1" type="ORF">B4088_2489</name>
</gene>